<reference evidence="6 7" key="1">
    <citation type="journal article" date="2024" name="BMC Genomics">
        <title>Genome assembly of redclaw crayfish (Cherax quadricarinatus) provides insights into its immune adaptation and hypoxia tolerance.</title>
        <authorList>
            <person name="Liu Z."/>
            <person name="Zheng J."/>
            <person name="Li H."/>
            <person name="Fang K."/>
            <person name="Wang S."/>
            <person name="He J."/>
            <person name="Zhou D."/>
            <person name="Weng S."/>
            <person name="Chi M."/>
            <person name="Gu Z."/>
            <person name="He J."/>
            <person name="Li F."/>
            <person name="Wang M."/>
        </authorList>
    </citation>
    <scope>NUCLEOTIDE SEQUENCE [LARGE SCALE GENOMIC DNA]</scope>
    <source>
        <strain evidence="6">ZL_2023a</strain>
    </source>
</reference>
<dbReference type="PROSITE" id="PS50088">
    <property type="entry name" value="ANK_REPEAT"/>
    <property type="match status" value="4"/>
</dbReference>
<dbReference type="InterPro" id="IPR036770">
    <property type="entry name" value="Ankyrin_rpt-contain_sf"/>
</dbReference>
<dbReference type="Pfam" id="PF00023">
    <property type="entry name" value="Ank"/>
    <property type="match status" value="2"/>
</dbReference>
<feature type="repeat" description="ANK" evidence="3">
    <location>
        <begin position="35"/>
        <end position="67"/>
    </location>
</feature>
<dbReference type="Proteomes" id="UP001445076">
    <property type="component" value="Unassembled WGS sequence"/>
</dbReference>
<dbReference type="EMBL" id="JARKIK010000005">
    <property type="protein sequence ID" value="KAK8751770.1"/>
    <property type="molecule type" value="Genomic_DNA"/>
</dbReference>
<gene>
    <name evidence="6" type="ORF">OTU49_010264</name>
</gene>
<feature type="repeat" description="ANK" evidence="3">
    <location>
        <begin position="138"/>
        <end position="170"/>
    </location>
</feature>
<feature type="region of interest" description="Disordered" evidence="5">
    <location>
        <begin position="198"/>
        <end position="315"/>
    </location>
</feature>
<evidence type="ECO:0000256" key="1">
    <source>
        <dbReference type="ARBA" id="ARBA00022737"/>
    </source>
</evidence>
<accession>A0AAW0Y4R4</accession>
<feature type="repeat" description="ANK" evidence="3">
    <location>
        <begin position="72"/>
        <end position="104"/>
    </location>
</feature>
<dbReference type="SMART" id="SM00248">
    <property type="entry name" value="ANK"/>
    <property type="match status" value="4"/>
</dbReference>
<feature type="repeat" description="ANK" evidence="3">
    <location>
        <begin position="105"/>
        <end position="137"/>
    </location>
</feature>
<name>A0AAW0Y4R4_CHEQU</name>
<feature type="region of interest" description="Disordered" evidence="5">
    <location>
        <begin position="836"/>
        <end position="925"/>
    </location>
</feature>
<evidence type="ECO:0000256" key="2">
    <source>
        <dbReference type="ARBA" id="ARBA00023043"/>
    </source>
</evidence>
<keyword evidence="4" id="KW-0175">Coiled coil</keyword>
<dbReference type="GO" id="GO:0005634">
    <property type="term" value="C:nucleus"/>
    <property type="evidence" value="ECO:0007669"/>
    <property type="project" value="TreeGrafter"/>
</dbReference>
<protein>
    <submittedName>
        <fullName evidence="6">Uncharacterized protein</fullName>
    </submittedName>
</protein>
<feature type="compositionally biased region" description="Basic and acidic residues" evidence="5">
    <location>
        <begin position="297"/>
        <end position="307"/>
    </location>
</feature>
<dbReference type="Pfam" id="PF12796">
    <property type="entry name" value="Ank_2"/>
    <property type="match status" value="1"/>
</dbReference>
<feature type="compositionally biased region" description="Basic and acidic residues" evidence="5">
    <location>
        <begin position="866"/>
        <end position="877"/>
    </location>
</feature>
<feature type="coiled-coil region" evidence="4">
    <location>
        <begin position="513"/>
        <end position="570"/>
    </location>
</feature>
<evidence type="ECO:0000256" key="5">
    <source>
        <dbReference type="SAM" id="MobiDB-lite"/>
    </source>
</evidence>
<organism evidence="6 7">
    <name type="scientific">Cherax quadricarinatus</name>
    <name type="common">Australian red claw crayfish</name>
    <dbReference type="NCBI Taxonomy" id="27406"/>
    <lineage>
        <taxon>Eukaryota</taxon>
        <taxon>Metazoa</taxon>
        <taxon>Ecdysozoa</taxon>
        <taxon>Arthropoda</taxon>
        <taxon>Crustacea</taxon>
        <taxon>Multicrustacea</taxon>
        <taxon>Malacostraca</taxon>
        <taxon>Eumalacostraca</taxon>
        <taxon>Eucarida</taxon>
        <taxon>Decapoda</taxon>
        <taxon>Pleocyemata</taxon>
        <taxon>Astacidea</taxon>
        <taxon>Parastacoidea</taxon>
        <taxon>Parastacidae</taxon>
        <taxon>Cherax</taxon>
    </lineage>
</organism>
<evidence type="ECO:0000313" key="7">
    <source>
        <dbReference type="Proteomes" id="UP001445076"/>
    </source>
</evidence>
<proteinExistence type="predicted"/>
<evidence type="ECO:0000256" key="4">
    <source>
        <dbReference type="SAM" id="Coils"/>
    </source>
</evidence>
<comment type="caution">
    <text evidence="6">The sequence shown here is derived from an EMBL/GenBank/DDBJ whole genome shotgun (WGS) entry which is preliminary data.</text>
</comment>
<feature type="compositionally biased region" description="Basic and acidic residues" evidence="5">
    <location>
        <begin position="844"/>
        <end position="859"/>
    </location>
</feature>
<dbReference type="InterPro" id="IPR002110">
    <property type="entry name" value="Ankyrin_rpt"/>
</dbReference>
<dbReference type="Gene3D" id="1.25.40.20">
    <property type="entry name" value="Ankyrin repeat-containing domain"/>
    <property type="match status" value="2"/>
</dbReference>
<feature type="compositionally biased region" description="Polar residues" evidence="5">
    <location>
        <begin position="890"/>
        <end position="919"/>
    </location>
</feature>
<feature type="compositionally biased region" description="Low complexity" evidence="5">
    <location>
        <begin position="227"/>
        <end position="236"/>
    </location>
</feature>
<dbReference type="PANTHER" id="PTHR24201:SF16">
    <property type="entry name" value="ANKYRIN-1-LIKE-RELATED"/>
    <property type="match status" value="1"/>
</dbReference>
<keyword evidence="7" id="KW-1185">Reference proteome</keyword>
<dbReference type="AlphaFoldDB" id="A0AAW0Y4R4"/>
<feature type="compositionally biased region" description="Polar residues" evidence="5">
    <location>
        <begin position="248"/>
        <end position="270"/>
    </location>
</feature>
<dbReference type="PANTHER" id="PTHR24201">
    <property type="entry name" value="ANK_REP_REGION DOMAIN-CONTAINING PROTEIN"/>
    <property type="match status" value="1"/>
</dbReference>
<feature type="coiled-coil region" evidence="4">
    <location>
        <begin position="318"/>
        <end position="460"/>
    </location>
</feature>
<keyword evidence="1" id="KW-0677">Repeat</keyword>
<evidence type="ECO:0000313" key="6">
    <source>
        <dbReference type="EMBL" id="KAK8751770.1"/>
    </source>
</evidence>
<feature type="compositionally biased region" description="Low complexity" evidence="5">
    <location>
        <begin position="879"/>
        <end position="889"/>
    </location>
</feature>
<dbReference type="PROSITE" id="PS50297">
    <property type="entry name" value="ANK_REP_REGION"/>
    <property type="match status" value="3"/>
</dbReference>
<keyword evidence="2 3" id="KW-0040">ANK repeat</keyword>
<dbReference type="PRINTS" id="PR01415">
    <property type="entry name" value="ANKYRIN"/>
</dbReference>
<reference evidence="6" key="2">
    <citation type="submission" date="2024-01" db="EMBL/GenBank/DDBJ databases">
        <authorList>
            <person name="He J."/>
            <person name="Wang M."/>
            <person name="Zheng J."/>
            <person name="Liu Z."/>
        </authorList>
    </citation>
    <scope>NUCLEOTIDE SEQUENCE</scope>
    <source>
        <strain evidence="6">ZL_2023a</strain>
        <tissue evidence="6">Muscle</tissue>
    </source>
</reference>
<feature type="coiled-coil region" evidence="4">
    <location>
        <begin position="629"/>
        <end position="835"/>
    </location>
</feature>
<dbReference type="SUPFAM" id="SSF48403">
    <property type="entry name" value="Ankyrin repeat"/>
    <property type="match status" value="1"/>
</dbReference>
<sequence length="925" mass="105335">MSEEEISLVQSALAGDSARVNEALESGVAVDTTERGRTSLHHAAVEGHLDVVKVLLNWKADVNKRSKAEDDNGGTPLHLAAEEGHADIMELLVSAGADAEAIDLKGRRASHRAASRGQLEALQLLQEIGCDLNARDNGKATPIHHAAYFGDLDVVKWLSESGVYLVLKDKNGRLAKDVAKKYGHNNIHRFLKESASKKGTFGTAKARKSMRDSSSLQRPVHRPRPMVVSVDSVKSSPPATEQEKQMQPDLNDTGSSHVDQHVDSTSMVSSTRKHSTEDARPAEGSLTPPDSPLSRMMESRVVPEPRRRTWSLRSSRGRSSLKSQVDELIDVKERHEEELQCRDEEITRLKNNFSRLENEKVLVEEQLRETRLHVDHQQKQLAETVSLQQQIQQLALQNDEYQSQLNQNQSEEAKVLEREAVNKHTIETLKREVERLSLQLRSSKENLLQTQEALRQAEVNSSSTFQIESLQKEIEHLTCMLSETGHRALSNQEKMEQKIATLKERDESHTSVIEELTEKISALEKLEEANKNTIVVLSEKLREAEARARSDQIKLRVAEEKASVDQTQEERLKELIEQDATNKATIASLSAQMSQLAEQDGSSKATIASLSAKVQQMTQTIGERDNKTLAVHKQQQARIEELIEENESKQKTISALTMNLDQLNQKLKERQEHTAWYQNKLKQKEKEVEERDYTITGLQQEVDDLTQRLQESEQQKTPFSQYERGGTMVALQKQEAANKQTIKALENRLHHLTTKMKDSEKASLDVQREQLDTIASLRKELEQLKQKEKSADAQTHDDPEVHDLMEENLQKSLVIEALNKKVDKLNEELKKNFMNFSSWQTQQQEKDREAEQREAESHHTITSLRQELDQLTQERARAQQQQQQQQQQQMNEQHASTSNSYSSLPHHQVNHTAHTNRYQPRNFIK</sequence>
<dbReference type="InterPro" id="IPR050776">
    <property type="entry name" value="Ank_Repeat/CDKN_Inhibitor"/>
</dbReference>
<evidence type="ECO:0000256" key="3">
    <source>
        <dbReference type="PROSITE-ProRule" id="PRU00023"/>
    </source>
</evidence>
<dbReference type="EMBL" id="JARKIK010000005">
    <property type="protein sequence ID" value="KAK8751769.1"/>
    <property type="molecule type" value="Genomic_DNA"/>
</dbReference>